<dbReference type="KEGG" id="rphy:RP166_6480"/>
<accession>A0A859I8S6</accession>
<dbReference type="AlphaFoldDB" id="A0A859I8S6"/>
<evidence type="ECO:0000313" key="5">
    <source>
        <dbReference type="EMBL" id="QKX95597.1"/>
    </source>
</evidence>
<dbReference type="EMBL" id="CP055264">
    <property type="protein sequence ID" value="QKX95153.1"/>
    <property type="molecule type" value="Genomic_DNA"/>
</dbReference>
<evidence type="ECO:0000313" key="4">
    <source>
        <dbReference type="EMBL" id="QKX95581.1"/>
    </source>
</evidence>
<dbReference type="KEGG" id="rphy:RP166_6340"/>
<dbReference type="KEGG" id="rphy:RP166_6160"/>
<name>A0A859I8S6_9MOLU</name>
<evidence type="ECO:0000313" key="6">
    <source>
        <dbReference type="EMBL" id="QKX95608.1"/>
    </source>
</evidence>
<dbReference type="EMBL" id="CP055264">
    <property type="protein sequence ID" value="QKX95608.1"/>
    <property type="molecule type" value="Genomic_DNA"/>
</dbReference>
<dbReference type="EMBL" id="CP055264">
    <property type="protein sequence ID" value="QKX95597.1"/>
    <property type="molecule type" value="Genomic_DNA"/>
</dbReference>
<dbReference type="EMBL" id="CP055264">
    <property type="protein sequence ID" value="QKX95052.1"/>
    <property type="molecule type" value="Genomic_DNA"/>
</dbReference>
<reference evidence="3 7" key="1">
    <citation type="submission" date="2020-06" db="EMBL/GenBank/DDBJ databases">
        <title>Complete genome sequence of Candidatus Phytoplasma asteris RP166.</title>
        <authorList>
            <person name="Cho S.-T."/>
            <person name="Zwolinska A."/>
            <person name="Huang W."/>
            <person name="Wouters R."/>
            <person name="Hogenhout S.A."/>
            <person name="Kuo C.-H."/>
        </authorList>
    </citation>
    <scope>NUCLEOTIDE SEQUENCE [LARGE SCALE GENOMIC DNA]</scope>
    <source>
        <strain evidence="3">RP166</strain>
    </source>
</reference>
<evidence type="ECO:0000313" key="7">
    <source>
        <dbReference type="Proteomes" id="UP000509122"/>
    </source>
</evidence>
<evidence type="ECO:0000313" key="3">
    <source>
        <dbReference type="EMBL" id="QKX95191.1"/>
    </source>
</evidence>
<dbReference type="KEGG" id="rphy:RP166_0330"/>
<dbReference type="EMBL" id="CP055264">
    <property type="protein sequence ID" value="QKX95191.1"/>
    <property type="molecule type" value="Genomic_DNA"/>
</dbReference>
<dbReference type="KEGG" id="rphy:RP166_1900"/>
<protein>
    <submittedName>
        <fullName evidence="3">Uncharacterized protein</fullName>
    </submittedName>
</protein>
<gene>
    <name evidence="1" type="ORF">RP166_0330</name>
    <name evidence="2" type="ORF">RP166_1480</name>
    <name evidence="3" type="ORF">RP166_1900</name>
    <name evidence="4" type="ORF">RP166_6160</name>
    <name evidence="5" type="ORF">RP166_6340</name>
    <name evidence="6" type="ORF">RP166_6480</name>
</gene>
<evidence type="ECO:0000313" key="2">
    <source>
        <dbReference type="EMBL" id="QKX95153.1"/>
    </source>
</evidence>
<evidence type="ECO:0000313" key="1">
    <source>
        <dbReference type="EMBL" id="QKX95052.1"/>
    </source>
</evidence>
<dbReference type="EMBL" id="CP055264">
    <property type="protein sequence ID" value="QKX95581.1"/>
    <property type="molecule type" value="Genomic_DNA"/>
</dbReference>
<dbReference type="Proteomes" id="UP000509122">
    <property type="component" value="Chromosome"/>
</dbReference>
<dbReference type="KEGG" id="rphy:RP166_1480"/>
<sequence length="56" mass="6806">MTKKVDNYNNPIKTNYNKEANIIYYQLEDLKHIKAFLIKRKVGYWVKKHILIIKVI</sequence>
<proteinExistence type="predicted"/>
<organism evidence="3 7">
    <name type="scientific">Rapeseed phyllody phytoplasma</name>
    <dbReference type="NCBI Taxonomy" id="2490543"/>
    <lineage>
        <taxon>Bacteria</taxon>
        <taxon>Bacillati</taxon>
        <taxon>Mycoplasmatota</taxon>
        <taxon>Mollicutes</taxon>
        <taxon>Acholeplasmatales</taxon>
        <taxon>Acholeplasmataceae</taxon>
        <taxon>Candidatus Phytoplasma</taxon>
        <taxon>16SrI (Aster yellows group)</taxon>
    </lineage>
</organism>